<feature type="transmembrane region" description="Helical" evidence="1">
    <location>
        <begin position="319"/>
        <end position="338"/>
    </location>
</feature>
<feature type="signal peptide" evidence="2">
    <location>
        <begin position="1"/>
        <end position="29"/>
    </location>
</feature>
<proteinExistence type="predicted"/>
<feature type="transmembrane region" description="Helical" evidence="1">
    <location>
        <begin position="213"/>
        <end position="233"/>
    </location>
</feature>
<evidence type="ECO:0008006" key="5">
    <source>
        <dbReference type="Google" id="ProtNLM"/>
    </source>
</evidence>
<protein>
    <recommendedName>
        <fullName evidence="5">EF-hand domain-containing protein</fullName>
    </recommendedName>
</protein>
<feature type="transmembrane region" description="Helical" evidence="1">
    <location>
        <begin position="128"/>
        <end position="146"/>
    </location>
</feature>
<reference evidence="3" key="1">
    <citation type="submission" date="2023-10" db="EMBL/GenBank/DDBJ databases">
        <authorList>
            <person name="Chen Y."/>
            <person name="Shah S."/>
            <person name="Dougan E. K."/>
            <person name="Thang M."/>
            <person name="Chan C."/>
        </authorList>
    </citation>
    <scope>NUCLEOTIDE SEQUENCE [LARGE SCALE GENOMIC DNA]</scope>
</reference>
<keyword evidence="1" id="KW-0812">Transmembrane</keyword>
<keyword evidence="4" id="KW-1185">Reference proteome</keyword>
<sequence length="523" mass="59197">MRRPRRGPRGRAAVLAGAALACSAPGALAAGGGGDPVFQLKSTKLDSVQFWIILAGMIFYGLLIDRVQAFVQAKVEHNRCSKMIFERTITEFMVFGIVAITIFVATNVDPALDDKFPYCTTHLTFADVLVSFAACSLIVLGALYAWMRHRTAEHLQGFEGAAHNDTAIPKMGAWTPMTVKQQSVFYERHGLTTTEFNWNMYFQESLAHQICDIINITWVTWLVTFVALVPMVLYKGFVGIDPVGLQAYVNGFMVTTWIFGALTLLTVFKIRQLRGKLYKSVDGYLKQRRPAEVDESSEDETEHVDLEELEEDMHWWCEFLAWLLQFESLSVCFLLGMYVMHIMYNLKKSSTDLDYPVWVYHASFLVPLLGSLLFLFPLGLVELTSIQAFTTPDMEMLHTICDEVRQAHTDLCFIREKVVGYSSAKKDEAIAWATERLLEENGDRTITRSDMQRVLLAIDVRLPMLRALKVFDLVDQEHEAKSDDEEDVLLKVKNCFEDATDKQIPIVDLLDSAFKAQMDGKSA</sequence>
<keyword evidence="1" id="KW-0472">Membrane</keyword>
<feature type="transmembrane region" description="Helical" evidence="1">
    <location>
        <begin position="48"/>
        <end position="67"/>
    </location>
</feature>
<dbReference type="PROSITE" id="PS51257">
    <property type="entry name" value="PROKAR_LIPOPROTEIN"/>
    <property type="match status" value="1"/>
</dbReference>
<comment type="caution">
    <text evidence="3">The sequence shown here is derived from an EMBL/GenBank/DDBJ whole genome shotgun (WGS) entry which is preliminary data.</text>
</comment>
<feature type="transmembrane region" description="Helical" evidence="1">
    <location>
        <begin position="358"/>
        <end position="381"/>
    </location>
</feature>
<feature type="transmembrane region" description="Helical" evidence="1">
    <location>
        <begin position="88"/>
        <end position="108"/>
    </location>
</feature>
<keyword evidence="2" id="KW-0732">Signal</keyword>
<evidence type="ECO:0000256" key="2">
    <source>
        <dbReference type="SAM" id="SignalP"/>
    </source>
</evidence>
<dbReference type="Proteomes" id="UP001189429">
    <property type="component" value="Unassembled WGS sequence"/>
</dbReference>
<evidence type="ECO:0000313" key="3">
    <source>
        <dbReference type="EMBL" id="CAK0835467.1"/>
    </source>
</evidence>
<feature type="chain" id="PRO_5047202095" description="EF-hand domain-containing protein" evidence="2">
    <location>
        <begin position="30"/>
        <end position="523"/>
    </location>
</feature>
<name>A0ABN9ST29_9DINO</name>
<evidence type="ECO:0000256" key="1">
    <source>
        <dbReference type="SAM" id="Phobius"/>
    </source>
</evidence>
<keyword evidence="1" id="KW-1133">Transmembrane helix</keyword>
<dbReference type="EMBL" id="CAUYUJ010013091">
    <property type="protein sequence ID" value="CAK0835467.1"/>
    <property type="molecule type" value="Genomic_DNA"/>
</dbReference>
<gene>
    <name evidence="3" type="ORF">PCOR1329_LOCUS32361</name>
</gene>
<feature type="transmembrane region" description="Helical" evidence="1">
    <location>
        <begin position="245"/>
        <end position="268"/>
    </location>
</feature>
<accession>A0ABN9ST29</accession>
<evidence type="ECO:0000313" key="4">
    <source>
        <dbReference type="Proteomes" id="UP001189429"/>
    </source>
</evidence>
<organism evidence="3 4">
    <name type="scientific">Prorocentrum cordatum</name>
    <dbReference type="NCBI Taxonomy" id="2364126"/>
    <lineage>
        <taxon>Eukaryota</taxon>
        <taxon>Sar</taxon>
        <taxon>Alveolata</taxon>
        <taxon>Dinophyceae</taxon>
        <taxon>Prorocentrales</taxon>
        <taxon>Prorocentraceae</taxon>
        <taxon>Prorocentrum</taxon>
    </lineage>
</organism>